<dbReference type="KEGG" id="vg:4156553"/>
<gene>
    <name evidence="1" type="primary">31</name>
    <name evidence="1" type="ORF">PHG25ORF183c</name>
</gene>
<dbReference type="GO" id="GO:0006457">
    <property type="term" value="P:protein folding"/>
    <property type="evidence" value="ECO:0007669"/>
    <property type="project" value="InterPro"/>
</dbReference>
<dbReference type="Gene3D" id="2.30.33.40">
    <property type="entry name" value="GroES chaperonin"/>
    <property type="match status" value="1"/>
</dbReference>
<dbReference type="InterPro" id="IPR037124">
    <property type="entry name" value="Chaperonin_GroES_sf"/>
</dbReference>
<sequence length="103" mass="11597">MLNLKRLILESKNLASAGDEILSRFWISLLEKRPSSLKFLSLLTSLQVGKDVPAHLKVGMQVLIQNGRMHNVPDPRYLSGEISAKNSRKLSASHWKDIQVVYA</sequence>
<organism evidence="1 2">
    <name type="scientific">Aeromonas phage 25</name>
    <dbReference type="NCBI Taxonomy" id="2911441"/>
    <lineage>
        <taxon>Viruses</taxon>
        <taxon>Duplodnaviria</taxon>
        <taxon>Heunggongvirae</taxon>
        <taxon>Uroviricota</taxon>
        <taxon>Caudoviricetes</taxon>
        <taxon>Pantevenvirales</taxon>
        <taxon>Straboviridae</taxon>
        <taxon>Tulanevirus</taxon>
        <taxon>Tulanevirus bteighttwo</taxon>
    </lineage>
</organism>
<dbReference type="Proteomes" id="UP000006653">
    <property type="component" value="Segment"/>
</dbReference>
<dbReference type="GeneID" id="4156553"/>
<dbReference type="InterPro" id="IPR011032">
    <property type="entry name" value="GroES-like_sf"/>
</dbReference>
<evidence type="ECO:0000313" key="2">
    <source>
        <dbReference type="Proteomes" id="UP000006653"/>
    </source>
</evidence>
<dbReference type="EMBL" id="DQ529280">
    <property type="protein sequence ID" value="ABF72742.1"/>
    <property type="molecule type" value="Genomic_DNA"/>
</dbReference>
<evidence type="ECO:0000313" key="1">
    <source>
        <dbReference type="EMBL" id="ABF72742.1"/>
    </source>
</evidence>
<reference evidence="1 2" key="1">
    <citation type="submission" date="2006-05" db="EMBL/GenBank/DDBJ databases">
        <title>Comlete genome of Aeromonas salmonicida bacteriophage 25.</title>
        <authorList>
            <person name="Petrov V.M."/>
            <person name="Nolan J.M."/>
            <person name="Bertrand C."/>
            <person name="Krisch H.M."/>
            <person name="Karam J.D."/>
        </authorList>
    </citation>
    <scope>NUCLEOTIDE SEQUENCE [LARGE SCALE GENOMIC DNA]</scope>
</reference>
<dbReference type="SUPFAM" id="SSF50129">
    <property type="entry name" value="GroES-like"/>
    <property type="match status" value="1"/>
</dbReference>
<protein>
    <submittedName>
        <fullName evidence="1">Gp31 co-chaperonin for GroEL</fullName>
    </submittedName>
</protein>
<accession>Q19CI3</accession>
<keyword evidence="2" id="KW-1185">Reference proteome</keyword>
<proteinExistence type="predicted"/>
<dbReference type="RefSeq" id="YP_656418.1">
    <property type="nucleotide sequence ID" value="NC_008208.1"/>
</dbReference>
<name>Q19CI3_9CAUD</name>